<dbReference type="KEGG" id="gfe:Gferi_12485"/>
<keyword evidence="2" id="KW-0238">DNA-binding</keyword>
<dbReference type="PANTHER" id="PTHR42756:SF1">
    <property type="entry name" value="TRANSCRIPTIONAL REPRESSOR OF EMRAB OPERON"/>
    <property type="match status" value="1"/>
</dbReference>
<dbReference type="PANTHER" id="PTHR42756">
    <property type="entry name" value="TRANSCRIPTIONAL REGULATOR, MARR"/>
    <property type="match status" value="1"/>
</dbReference>
<dbReference type="GO" id="GO:0003700">
    <property type="term" value="F:DNA-binding transcription factor activity"/>
    <property type="evidence" value="ECO:0007669"/>
    <property type="project" value="InterPro"/>
</dbReference>
<dbReference type="Gene3D" id="1.10.10.10">
    <property type="entry name" value="Winged helix-like DNA-binding domain superfamily/Winged helix DNA-binding domain"/>
    <property type="match status" value="1"/>
</dbReference>
<evidence type="ECO:0000259" key="4">
    <source>
        <dbReference type="PROSITE" id="PS50995"/>
    </source>
</evidence>
<keyword evidence="3" id="KW-0804">Transcription</keyword>
<dbReference type="InterPro" id="IPR036388">
    <property type="entry name" value="WH-like_DNA-bd_sf"/>
</dbReference>
<organism evidence="5 6">
    <name type="scientific">Geosporobacter ferrireducens</name>
    <dbReference type="NCBI Taxonomy" id="1424294"/>
    <lineage>
        <taxon>Bacteria</taxon>
        <taxon>Bacillati</taxon>
        <taxon>Bacillota</taxon>
        <taxon>Clostridia</taxon>
        <taxon>Peptostreptococcales</taxon>
        <taxon>Thermotaleaceae</taxon>
        <taxon>Geosporobacter</taxon>
    </lineage>
</organism>
<sequence>MHQNEDVGFLIKLIHDCIERKSNQKLKLFDLTLSQGRVLAYLNERKGLKTSQKDIEDYLEVAHPTVVGILKRLESKGFITSEFDAEDKRVKNVYLTQNEASVHRAMCEFKIQMEQKLLQGLTDTQVEELLYLLNLIYENIQEQ</sequence>
<feature type="domain" description="HTH marR-type" evidence="4">
    <location>
        <begin position="4"/>
        <end position="138"/>
    </location>
</feature>
<dbReference type="SMART" id="SM00347">
    <property type="entry name" value="HTH_MARR"/>
    <property type="match status" value="1"/>
</dbReference>
<dbReference type="PROSITE" id="PS50995">
    <property type="entry name" value="HTH_MARR_2"/>
    <property type="match status" value="1"/>
</dbReference>
<dbReference type="AlphaFoldDB" id="A0A1D8GHE9"/>
<evidence type="ECO:0000313" key="6">
    <source>
        <dbReference type="Proteomes" id="UP000095743"/>
    </source>
</evidence>
<evidence type="ECO:0000256" key="2">
    <source>
        <dbReference type="ARBA" id="ARBA00023125"/>
    </source>
</evidence>
<reference evidence="5 6" key="1">
    <citation type="submission" date="2016-09" db="EMBL/GenBank/DDBJ databases">
        <title>Genomic analysis reveals versatility of anaerobic energy metabolism of Geosporobacter ferrireducens IRF9 of phylum Firmicutes.</title>
        <authorList>
            <person name="Kim S.-J."/>
        </authorList>
    </citation>
    <scope>NUCLEOTIDE SEQUENCE [LARGE SCALE GENOMIC DNA]</scope>
    <source>
        <strain evidence="5 6">IRF9</strain>
    </source>
</reference>
<name>A0A1D8GHE9_9FIRM</name>
<gene>
    <name evidence="5" type="ORF">Gferi_12485</name>
</gene>
<dbReference type="InterPro" id="IPR000835">
    <property type="entry name" value="HTH_MarR-typ"/>
</dbReference>
<evidence type="ECO:0000256" key="3">
    <source>
        <dbReference type="ARBA" id="ARBA00023163"/>
    </source>
</evidence>
<dbReference type="Pfam" id="PF12802">
    <property type="entry name" value="MarR_2"/>
    <property type="match status" value="1"/>
</dbReference>
<evidence type="ECO:0000256" key="1">
    <source>
        <dbReference type="ARBA" id="ARBA00023015"/>
    </source>
</evidence>
<accession>A0A1D8GHE9</accession>
<protein>
    <recommendedName>
        <fullName evidence="4">HTH marR-type domain-containing protein</fullName>
    </recommendedName>
</protein>
<dbReference type="GO" id="GO:0003677">
    <property type="term" value="F:DNA binding"/>
    <property type="evidence" value="ECO:0007669"/>
    <property type="project" value="UniProtKB-KW"/>
</dbReference>
<dbReference type="PRINTS" id="PR00598">
    <property type="entry name" value="HTHMARR"/>
</dbReference>
<proteinExistence type="predicted"/>
<keyword evidence="6" id="KW-1185">Reference proteome</keyword>
<dbReference type="InterPro" id="IPR036390">
    <property type="entry name" value="WH_DNA-bd_sf"/>
</dbReference>
<dbReference type="STRING" id="1424294.Gferi_12485"/>
<dbReference type="Proteomes" id="UP000095743">
    <property type="component" value="Chromosome"/>
</dbReference>
<keyword evidence="1" id="KW-0805">Transcription regulation</keyword>
<dbReference type="EMBL" id="CP017269">
    <property type="protein sequence ID" value="AOT70338.1"/>
    <property type="molecule type" value="Genomic_DNA"/>
</dbReference>
<evidence type="ECO:0000313" key="5">
    <source>
        <dbReference type="EMBL" id="AOT70338.1"/>
    </source>
</evidence>
<dbReference type="RefSeq" id="WP_069976999.1">
    <property type="nucleotide sequence ID" value="NZ_CP017269.1"/>
</dbReference>
<dbReference type="SUPFAM" id="SSF46785">
    <property type="entry name" value="Winged helix' DNA-binding domain"/>
    <property type="match status" value="1"/>
</dbReference>